<evidence type="ECO:0000256" key="8">
    <source>
        <dbReference type="ARBA" id="ARBA00026144"/>
    </source>
</evidence>
<dbReference type="EMBL" id="MLAK01000802">
    <property type="protein sequence ID" value="OHT04210.1"/>
    <property type="molecule type" value="Genomic_DNA"/>
</dbReference>
<dbReference type="GO" id="GO:0000139">
    <property type="term" value="C:Golgi membrane"/>
    <property type="evidence" value="ECO:0007669"/>
    <property type="project" value="TreeGrafter"/>
</dbReference>
<dbReference type="OrthoDB" id="47374at2759"/>
<dbReference type="Proteomes" id="UP000179807">
    <property type="component" value="Unassembled WGS sequence"/>
</dbReference>
<evidence type="ECO:0000313" key="13">
    <source>
        <dbReference type="Proteomes" id="UP000179807"/>
    </source>
</evidence>
<dbReference type="CDD" id="cd04301">
    <property type="entry name" value="NAT_SF"/>
    <property type="match status" value="1"/>
</dbReference>
<comment type="similarity">
    <text evidence="6">Belongs to the acetyltransferase family. NAA60 subfamily.</text>
</comment>
<evidence type="ECO:0000256" key="6">
    <source>
        <dbReference type="ARBA" id="ARBA00025774"/>
    </source>
</evidence>
<evidence type="ECO:0000256" key="5">
    <source>
        <dbReference type="ARBA" id="ARBA00023315"/>
    </source>
</evidence>
<accession>A0A1J4JZU6</accession>
<comment type="catalytic activity">
    <reaction evidence="9">
        <text>L-lysyl-[protein] + acetyl-CoA = N(6)-acetyl-L-lysyl-[protein] + CoA + H(+)</text>
        <dbReference type="Rhea" id="RHEA:45948"/>
        <dbReference type="Rhea" id="RHEA-COMP:9752"/>
        <dbReference type="Rhea" id="RHEA-COMP:10731"/>
        <dbReference type="ChEBI" id="CHEBI:15378"/>
        <dbReference type="ChEBI" id="CHEBI:29969"/>
        <dbReference type="ChEBI" id="CHEBI:57287"/>
        <dbReference type="ChEBI" id="CHEBI:57288"/>
        <dbReference type="ChEBI" id="CHEBI:61930"/>
        <dbReference type="EC" id="2.3.1.48"/>
    </reaction>
</comment>
<dbReference type="PROSITE" id="PS51186">
    <property type="entry name" value="GNAT"/>
    <property type="match status" value="1"/>
</dbReference>
<evidence type="ECO:0000256" key="3">
    <source>
        <dbReference type="ARBA" id="ARBA00022829"/>
    </source>
</evidence>
<gene>
    <name evidence="12" type="ORF">TRFO_28391</name>
</gene>
<evidence type="ECO:0000256" key="7">
    <source>
        <dbReference type="ARBA" id="ARBA00026111"/>
    </source>
</evidence>
<evidence type="ECO:0000256" key="10">
    <source>
        <dbReference type="ARBA" id="ARBA00048848"/>
    </source>
</evidence>
<comment type="caution">
    <text evidence="12">The sequence shown here is derived from an EMBL/GenBank/DDBJ whole genome shotgun (WGS) entry which is preliminary data.</text>
</comment>
<dbReference type="InterPro" id="IPR000182">
    <property type="entry name" value="GNAT_dom"/>
</dbReference>
<dbReference type="Pfam" id="PF00583">
    <property type="entry name" value="Acetyltransf_1"/>
    <property type="match status" value="1"/>
</dbReference>
<keyword evidence="4" id="KW-0156">Chromatin regulator</keyword>
<evidence type="ECO:0000256" key="4">
    <source>
        <dbReference type="ARBA" id="ARBA00022853"/>
    </source>
</evidence>
<dbReference type="RefSeq" id="XP_068357346.1">
    <property type="nucleotide sequence ID" value="XM_068506150.1"/>
</dbReference>
<dbReference type="GeneID" id="94840854"/>
<organism evidence="12 13">
    <name type="scientific">Tritrichomonas foetus</name>
    <dbReference type="NCBI Taxonomy" id="1144522"/>
    <lineage>
        <taxon>Eukaryota</taxon>
        <taxon>Metamonada</taxon>
        <taxon>Parabasalia</taxon>
        <taxon>Tritrichomonadida</taxon>
        <taxon>Tritrichomonadidae</taxon>
        <taxon>Tritrichomonas</taxon>
    </lineage>
</organism>
<dbReference type="GO" id="GO:0007059">
    <property type="term" value="P:chromosome segregation"/>
    <property type="evidence" value="ECO:0007669"/>
    <property type="project" value="UniProtKB-KW"/>
</dbReference>
<evidence type="ECO:0000313" key="12">
    <source>
        <dbReference type="EMBL" id="OHT04210.1"/>
    </source>
</evidence>
<proteinExistence type="inferred from homology"/>
<dbReference type="EC" id="2.3.1.48" evidence="1"/>
<evidence type="ECO:0000259" key="11">
    <source>
        <dbReference type="PROSITE" id="PS51186"/>
    </source>
</evidence>
<dbReference type="GO" id="GO:0004402">
    <property type="term" value="F:histone acetyltransferase activity"/>
    <property type="evidence" value="ECO:0007669"/>
    <property type="project" value="TreeGrafter"/>
</dbReference>
<comment type="catalytic activity">
    <reaction evidence="10">
        <text>N-terminal L-methionyl-[transmembrane protein] + acetyl-CoA = N-terminal N(alpha)-acetyl-L-methionyl-[transmembrane protein] + CoA + H(+)</text>
        <dbReference type="Rhea" id="RHEA:50604"/>
        <dbReference type="Rhea" id="RHEA-COMP:12745"/>
        <dbReference type="Rhea" id="RHEA-COMP:12746"/>
        <dbReference type="ChEBI" id="CHEBI:15378"/>
        <dbReference type="ChEBI" id="CHEBI:57287"/>
        <dbReference type="ChEBI" id="CHEBI:57288"/>
        <dbReference type="ChEBI" id="CHEBI:64731"/>
        <dbReference type="ChEBI" id="CHEBI:133414"/>
        <dbReference type="EC" id="2.3.1.259"/>
    </reaction>
</comment>
<feature type="domain" description="N-acetyltransferase" evidence="11">
    <location>
        <begin position="3"/>
        <end position="160"/>
    </location>
</feature>
<dbReference type="PANTHER" id="PTHR14744">
    <property type="entry name" value="N-ALPHA-ACETYLTRANSFERASE 60"/>
    <property type="match status" value="1"/>
</dbReference>
<dbReference type="PANTHER" id="PTHR14744:SF15">
    <property type="entry name" value="N-ALPHA-ACETYLTRANSFERASE 60"/>
    <property type="match status" value="1"/>
</dbReference>
<evidence type="ECO:0000256" key="1">
    <source>
        <dbReference type="ARBA" id="ARBA00013184"/>
    </source>
</evidence>
<evidence type="ECO:0000256" key="2">
    <source>
        <dbReference type="ARBA" id="ARBA00022679"/>
    </source>
</evidence>
<dbReference type="VEuPathDB" id="TrichDB:TRFO_28391"/>
<protein>
    <recommendedName>
        <fullName evidence="8">N-alpha-acetyltransferase 60</fullName>
        <ecNumber evidence="7">2.3.1.259</ecNumber>
        <ecNumber evidence="1">2.3.1.48</ecNumber>
    </recommendedName>
</protein>
<keyword evidence="2" id="KW-0808">Transferase</keyword>
<keyword evidence="5" id="KW-0012">Acyltransferase</keyword>
<dbReference type="AlphaFoldDB" id="A0A1J4JZU6"/>
<dbReference type="EC" id="2.3.1.259" evidence="7"/>
<name>A0A1J4JZU6_9EUKA</name>
<keyword evidence="3" id="KW-0159">Chromosome partition</keyword>
<evidence type="ECO:0000256" key="9">
    <source>
        <dbReference type="ARBA" id="ARBA00048017"/>
    </source>
</evidence>
<dbReference type="InterPro" id="IPR016181">
    <property type="entry name" value="Acyl_CoA_acyltransferase"/>
</dbReference>
<dbReference type="Gene3D" id="3.40.630.30">
    <property type="match status" value="1"/>
</dbReference>
<keyword evidence="13" id="KW-1185">Reference proteome</keyword>
<dbReference type="GO" id="GO:0120518">
    <property type="term" value="F:protein N-terminal-methionine acetyltransferase activity"/>
    <property type="evidence" value="ECO:0007669"/>
    <property type="project" value="UniProtKB-EC"/>
</dbReference>
<dbReference type="InterPro" id="IPR045141">
    <property type="entry name" value="NAA60-like"/>
</dbReference>
<dbReference type="SUPFAM" id="SSF55729">
    <property type="entry name" value="Acyl-CoA N-acyltransferases (Nat)"/>
    <property type="match status" value="1"/>
</dbReference>
<reference evidence="12" key="1">
    <citation type="submission" date="2016-10" db="EMBL/GenBank/DDBJ databases">
        <authorList>
            <person name="Benchimol M."/>
            <person name="Almeida L.G."/>
            <person name="Vasconcelos A.T."/>
            <person name="Perreira-Neves A."/>
            <person name="Rosa I.A."/>
            <person name="Tasca T."/>
            <person name="Bogo M.R."/>
            <person name="de Souza W."/>
        </authorList>
    </citation>
    <scope>NUCLEOTIDE SEQUENCE [LARGE SCALE GENOMIC DNA]</scope>
    <source>
        <strain evidence="12">K</strain>
    </source>
</reference>
<sequence length="196" mass="23137">MNYQVRLMKYEDIDEVEKIHIILFPVRYQRKVFEEYLKPNYLALLLTIHEEGAEKIIGVSMSSRSWVSKFSYVKKSYLGTFGVIPEYQKKGLGSFLLRLTCRILGNYYQCSSMSLHMLRKDKEVYNFYTKNGLNPIQVLEKYYSFSEPREDALLMSCDLNKIDFIERDDILPSSEVKELLTGKQVIGYFAPWFSWP</sequence>